<feature type="compositionally biased region" description="Basic and acidic residues" evidence="1">
    <location>
        <begin position="497"/>
        <end position="507"/>
    </location>
</feature>
<feature type="compositionally biased region" description="Low complexity" evidence="1">
    <location>
        <begin position="246"/>
        <end position="258"/>
    </location>
</feature>
<feature type="compositionally biased region" description="Polar residues" evidence="1">
    <location>
        <begin position="172"/>
        <end position="192"/>
    </location>
</feature>
<feature type="compositionally biased region" description="Pro residues" evidence="1">
    <location>
        <begin position="101"/>
        <end position="136"/>
    </location>
</feature>
<evidence type="ECO:0000256" key="1">
    <source>
        <dbReference type="SAM" id="MobiDB-lite"/>
    </source>
</evidence>
<evidence type="ECO:0000259" key="2">
    <source>
        <dbReference type="Pfam" id="PF25459"/>
    </source>
</evidence>
<dbReference type="AlphaFoldDB" id="A0A0J9X4U8"/>
<feature type="region of interest" description="Disordered" evidence="1">
    <location>
        <begin position="365"/>
        <end position="441"/>
    </location>
</feature>
<organism evidence="3 4">
    <name type="scientific">Geotrichum candidum</name>
    <name type="common">Oospora lactis</name>
    <name type="synonym">Dipodascus geotrichum</name>
    <dbReference type="NCBI Taxonomy" id="1173061"/>
    <lineage>
        <taxon>Eukaryota</taxon>
        <taxon>Fungi</taxon>
        <taxon>Dikarya</taxon>
        <taxon>Ascomycota</taxon>
        <taxon>Saccharomycotina</taxon>
        <taxon>Dipodascomycetes</taxon>
        <taxon>Dipodascales</taxon>
        <taxon>Dipodascaceae</taxon>
        <taxon>Geotrichum</taxon>
    </lineage>
</organism>
<feature type="compositionally biased region" description="Pro residues" evidence="1">
    <location>
        <begin position="519"/>
        <end position="547"/>
    </location>
</feature>
<dbReference type="STRING" id="1173061.A0A0J9X4U8"/>
<feature type="compositionally biased region" description="Pro residues" evidence="1">
    <location>
        <begin position="197"/>
        <end position="208"/>
    </location>
</feature>
<dbReference type="EMBL" id="CCBN010000002">
    <property type="protein sequence ID" value="CDO51782.1"/>
    <property type="molecule type" value="Genomic_DNA"/>
</dbReference>
<feature type="compositionally biased region" description="Pro residues" evidence="1">
    <location>
        <begin position="259"/>
        <end position="280"/>
    </location>
</feature>
<evidence type="ECO:0000313" key="3">
    <source>
        <dbReference type="EMBL" id="CDO51782.1"/>
    </source>
</evidence>
<name>A0A0J9X4U8_GEOCN</name>
<keyword evidence="4" id="KW-1185">Reference proteome</keyword>
<feature type="compositionally biased region" description="Pro residues" evidence="1">
    <location>
        <begin position="309"/>
        <end position="322"/>
    </location>
</feature>
<gene>
    <name evidence="3" type="ORF">BN980_GECA02s00824g</name>
</gene>
<accession>A0A0J9X4U8</accession>
<sequence length="859" mass="89596">MSSFNFKEALSDVSHKTKSGVSTLRTKAQHTPASTKNATANEEINARPLAALKDPKSFPAPPVHRVAHGMQPSSSPAPAAPAAYQQPPAAYGQPPAAYGQPPVPAYGQPPAPAYGQPPAPAYGQPPAPAYGQPPAPYGQLPASTPQYAPPVATPSSPVPPTSQYTPPVTSQYQPPSATYTPPASYQTYSHSGVQPEQPQPPAFQPPVPNNYVPPGNGPQGTYQPPGAHVNPPLPPASARPPPPPRSVSAVSAESANPAQPEPPARAPLPDPSSFPKPPPIYGYRAPEQTPPAPPSRASSGSTPVSTYKPQPPPGLPGLPPRAVPAVPVASPAIPVASPVIPAASPVIPAASPVPVSAPVPVLAPVPVASPVSSLPPRTPPVVGQKPHKKPPPPPVKPKKFGSHQPPAPAADHLNSPPPPYAQKHVPAATHNPMFEQQQASASAIAAQLNQINLSATDSNRSIEKTSTGGGSIRDKIKALNSTQPNFASQIAGQFNHAESHHNEEQHNVDAFPKPFKKAAPPPPAKKKPAVPPPVASRPVSSPVPAPAASPAAVPAETPKGTPPPINFSTRPKGYELPTTPPVESTPSQIAAPAPEPPKPGQKEFDLQLHTLWFAQPTIQLPPTLAGLNYTYSIVKSNAECALTLAIRISEDLSIVKYRITWPGNVSGPALAAAAKQERKELPPPPTLTQAQLIQAYEQFGNGVAAFGESVIGQQVGDGECWTLAKEAIDQSSHGFAMSPVGYTHGSLVYHAVGGASAPIAYNDSIRRGDILQFTSGKFETRDPVTGAVRATSNVGNPNHTSIVTNVSPNNRIVDIVHQNVSGSRKVQPGQHNLDEFVAGDVKIFRPVWKEWAGELDTTF</sequence>
<feature type="compositionally biased region" description="Polar residues" evidence="1">
    <location>
        <begin position="19"/>
        <end position="42"/>
    </location>
</feature>
<feature type="compositionally biased region" description="Low complexity" evidence="1">
    <location>
        <begin position="161"/>
        <end position="171"/>
    </location>
</feature>
<dbReference type="InterPro" id="IPR057402">
    <property type="entry name" value="AIM3_BBC1_C"/>
</dbReference>
<feature type="compositionally biased region" description="Basic residues" evidence="1">
    <location>
        <begin position="385"/>
        <end position="401"/>
    </location>
</feature>
<protein>
    <recommendedName>
        <fullName evidence="2">BBC1/AIM3 cysteine proteinase-fold domain-containing protein</fullName>
    </recommendedName>
</protein>
<evidence type="ECO:0000313" key="4">
    <source>
        <dbReference type="Proteomes" id="UP000242525"/>
    </source>
</evidence>
<feature type="compositionally biased region" description="Low complexity" evidence="1">
    <location>
        <begin position="365"/>
        <end position="384"/>
    </location>
</feature>
<comment type="caution">
    <text evidence="3">The sequence shown here is derived from an EMBL/GenBank/DDBJ whole genome shotgun (WGS) entry which is preliminary data.</text>
</comment>
<dbReference type="Proteomes" id="UP000242525">
    <property type="component" value="Unassembled WGS sequence"/>
</dbReference>
<feature type="region of interest" description="Disordered" evidence="1">
    <location>
        <begin position="1"/>
        <end position="325"/>
    </location>
</feature>
<reference evidence="3" key="1">
    <citation type="submission" date="2014-03" db="EMBL/GenBank/DDBJ databases">
        <authorList>
            <person name="Casaregola S."/>
        </authorList>
    </citation>
    <scope>NUCLEOTIDE SEQUENCE [LARGE SCALE GENOMIC DNA]</scope>
    <source>
        <strain evidence="3">CLIB 918</strain>
    </source>
</reference>
<feature type="compositionally biased region" description="Low complexity" evidence="1">
    <location>
        <begin position="76"/>
        <end position="100"/>
    </location>
</feature>
<dbReference type="OrthoDB" id="3357271at2759"/>
<feature type="region of interest" description="Disordered" evidence="1">
    <location>
        <begin position="491"/>
        <end position="602"/>
    </location>
</feature>
<feature type="compositionally biased region" description="Pro residues" evidence="1">
    <location>
        <begin position="147"/>
        <end position="160"/>
    </location>
</feature>
<feature type="compositionally biased region" description="Pro residues" evidence="1">
    <location>
        <begin position="231"/>
        <end position="245"/>
    </location>
</feature>
<dbReference type="Pfam" id="PF25459">
    <property type="entry name" value="AIM3_BBC1_C"/>
    <property type="match status" value="1"/>
</dbReference>
<proteinExistence type="predicted"/>
<feature type="domain" description="BBC1/AIM3 cysteine proteinase-fold" evidence="2">
    <location>
        <begin position="678"/>
        <end position="855"/>
    </location>
</feature>